<accession>A0A485K763</accession>
<proteinExistence type="predicted"/>
<name>A0A485K763_9STRA</name>
<dbReference type="OrthoDB" id="69950at2759"/>
<dbReference type="AlphaFoldDB" id="A0A485K763"/>
<evidence type="ECO:0000313" key="3">
    <source>
        <dbReference type="Proteomes" id="UP000332933"/>
    </source>
</evidence>
<reference evidence="2 3" key="1">
    <citation type="submission" date="2019-03" db="EMBL/GenBank/DDBJ databases">
        <authorList>
            <person name="Gaulin E."/>
            <person name="Dumas B."/>
        </authorList>
    </citation>
    <scope>NUCLEOTIDE SEQUENCE [LARGE SCALE GENOMIC DNA]</scope>
    <source>
        <strain evidence="2">CBS 568.67</strain>
    </source>
</reference>
<reference evidence="1" key="2">
    <citation type="submission" date="2019-06" db="EMBL/GenBank/DDBJ databases">
        <title>Genomics analysis of Aphanomyces spp. identifies a new class of oomycete effector associated with host adaptation.</title>
        <authorList>
            <person name="Gaulin E."/>
        </authorList>
    </citation>
    <scope>NUCLEOTIDE SEQUENCE</scope>
    <source>
        <strain evidence="1">CBS 578.67</strain>
    </source>
</reference>
<evidence type="ECO:0000313" key="1">
    <source>
        <dbReference type="EMBL" id="KAF0717468.1"/>
    </source>
</evidence>
<sequence length="520" mass="55620">MTTWPDVDIFAHAHGNHFADAYHPIDECIALPVQSNVAVFKCRRNPATGTCRDLEVFPSTLSPSHEASETSSDAAYRYIAWSASRPTYLAAATLHHVNVWLVSTESSQSTERCPSVFCLDEVPSRICGLKWNPQTSLLMIHTTMTLYHVSFEIQPNGLPTTHMRELKSPLKMSKQVAAWNAAGTRFLLAGGSTLAWFAWSSPASACANDPAMTGTATVPSDGPIVGLLSLGDVGLVVTTERKLQLAAPAVHLTESTASSFLSLAAPPSGIIDLSHMKSSTAGPSLSSLVLPELHASTPFSHGLVLSDLHPFTPSPTTNMPSLDDHLKSPIKMSPAPPVAAAVFFEWTTAASPFDKTKVCLAHTSSLALPHLAVPDMLASVGTDTTHVVAFGSSTTASTVVLASLTTDEFQIVEELPLDAKRVHGLALATHHDKLLVHVLEREKPSSPPAFFRAAMQSTCALAYDAIEATTAPPHVQTSRKDDVASIVARLMAHMDTRFDAIENILTKMDARLSRLEGSAS</sequence>
<dbReference type="Proteomes" id="UP000332933">
    <property type="component" value="Unassembled WGS sequence"/>
</dbReference>
<protein>
    <submittedName>
        <fullName evidence="2">Aste57867_2270 protein</fullName>
    </submittedName>
</protein>
<dbReference type="EMBL" id="VJMH01000246">
    <property type="protein sequence ID" value="KAF0717468.1"/>
    <property type="molecule type" value="Genomic_DNA"/>
</dbReference>
<keyword evidence="3" id="KW-1185">Reference proteome</keyword>
<organism evidence="2 3">
    <name type="scientific">Aphanomyces stellatus</name>
    <dbReference type="NCBI Taxonomy" id="120398"/>
    <lineage>
        <taxon>Eukaryota</taxon>
        <taxon>Sar</taxon>
        <taxon>Stramenopiles</taxon>
        <taxon>Oomycota</taxon>
        <taxon>Saprolegniomycetes</taxon>
        <taxon>Saprolegniales</taxon>
        <taxon>Verrucalvaceae</taxon>
        <taxon>Aphanomyces</taxon>
    </lineage>
</organism>
<gene>
    <name evidence="2" type="primary">Aste57867_2270</name>
    <name evidence="1" type="ORF">As57867_002265</name>
    <name evidence="2" type="ORF">ASTE57867_2270</name>
</gene>
<dbReference type="EMBL" id="CAADRA010000246">
    <property type="protein sequence ID" value="VFT79473.1"/>
    <property type="molecule type" value="Genomic_DNA"/>
</dbReference>
<evidence type="ECO:0000313" key="2">
    <source>
        <dbReference type="EMBL" id="VFT79473.1"/>
    </source>
</evidence>